<dbReference type="InterPro" id="IPR000073">
    <property type="entry name" value="AB_hydrolase_1"/>
</dbReference>
<dbReference type="SUPFAM" id="SSF53474">
    <property type="entry name" value="alpha/beta-Hydrolases"/>
    <property type="match status" value="1"/>
</dbReference>
<organism evidence="2 3">
    <name type="scientific">Cohnella nanjingensis</name>
    <dbReference type="NCBI Taxonomy" id="1387779"/>
    <lineage>
        <taxon>Bacteria</taxon>
        <taxon>Bacillati</taxon>
        <taxon>Bacillota</taxon>
        <taxon>Bacilli</taxon>
        <taxon>Bacillales</taxon>
        <taxon>Paenibacillaceae</taxon>
        <taxon>Cohnella</taxon>
    </lineage>
</organism>
<dbReference type="PANTHER" id="PTHR43194:SF5">
    <property type="entry name" value="PIMELOYL-[ACYL-CARRIER PROTEIN] METHYL ESTER ESTERASE"/>
    <property type="match status" value="1"/>
</dbReference>
<dbReference type="Pfam" id="PF00561">
    <property type="entry name" value="Abhydrolase_1"/>
    <property type="match status" value="1"/>
</dbReference>
<evidence type="ECO:0000313" key="2">
    <source>
        <dbReference type="EMBL" id="MBB6670125.1"/>
    </source>
</evidence>
<protein>
    <submittedName>
        <fullName evidence="2">Alpha/beta fold hydrolase</fullName>
    </submittedName>
</protein>
<dbReference type="Proteomes" id="UP000547209">
    <property type="component" value="Unassembled WGS sequence"/>
</dbReference>
<dbReference type="AlphaFoldDB" id="A0A7X0RPP4"/>
<reference evidence="2 3" key="1">
    <citation type="submission" date="2020-08" db="EMBL/GenBank/DDBJ databases">
        <title>Cohnella phylogeny.</title>
        <authorList>
            <person name="Dunlap C."/>
        </authorList>
    </citation>
    <scope>NUCLEOTIDE SEQUENCE [LARGE SCALE GENOMIC DNA]</scope>
    <source>
        <strain evidence="2 3">DSM 28246</strain>
    </source>
</reference>
<dbReference type="PRINTS" id="PR00412">
    <property type="entry name" value="EPOXHYDRLASE"/>
</dbReference>
<proteinExistence type="predicted"/>
<accession>A0A7X0RPP4</accession>
<keyword evidence="2" id="KW-0378">Hydrolase</keyword>
<sequence>MAFYMNGNRRNYFIEFGNGRPVILLHGISNSGRAWSPQIAPLVDAGFRVVVPDHAGHGASAKLDRPFGVSDIAGDVIALLDHLSIEVTDIIGLSLGGMAALEIALTQSRRVRKLIVANSFETSATEEFRTMAEGWARTFRSENGPVKRLEGVWPMNVNEGFRATAEGMKTYQVWHGLAATADGRSLAYVAEGIVGFDATARLESLSMPVLFIAGEQDKMSPPAVSRRMADRVLDARYVEIQGAAHISNADSAAAFNEAVITFLGTE</sequence>
<dbReference type="InterPro" id="IPR050228">
    <property type="entry name" value="Carboxylesterase_BioH"/>
</dbReference>
<name>A0A7X0RPP4_9BACL</name>
<gene>
    <name evidence="2" type="ORF">H7C19_05435</name>
</gene>
<evidence type="ECO:0000259" key="1">
    <source>
        <dbReference type="Pfam" id="PF00561"/>
    </source>
</evidence>
<comment type="caution">
    <text evidence="2">The sequence shown here is derived from an EMBL/GenBank/DDBJ whole genome shotgun (WGS) entry which is preliminary data.</text>
</comment>
<dbReference type="InterPro" id="IPR000639">
    <property type="entry name" value="Epox_hydrolase-like"/>
</dbReference>
<dbReference type="EMBL" id="JACJVP010000006">
    <property type="protein sequence ID" value="MBB6670125.1"/>
    <property type="molecule type" value="Genomic_DNA"/>
</dbReference>
<dbReference type="Gene3D" id="3.40.50.1820">
    <property type="entry name" value="alpha/beta hydrolase"/>
    <property type="match status" value="1"/>
</dbReference>
<dbReference type="PRINTS" id="PR00111">
    <property type="entry name" value="ABHYDROLASE"/>
</dbReference>
<evidence type="ECO:0000313" key="3">
    <source>
        <dbReference type="Proteomes" id="UP000547209"/>
    </source>
</evidence>
<dbReference type="PANTHER" id="PTHR43194">
    <property type="entry name" value="HYDROLASE ALPHA/BETA FOLD FAMILY"/>
    <property type="match status" value="1"/>
</dbReference>
<dbReference type="RefSeq" id="WP_185141552.1">
    <property type="nucleotide sequence ID" value="NZ_JACJVP010000006.1"/>
</dbReference>
<dbReference type="InterPro" id="IPR029058">
    <property type="entry name" value="AB_hydrolase_fold"/>
</dbReference>
<feature type="domain" description="AB hydrolase-1" evidence="1">
    <location>
        <begin position="21"/>
        <end position="250"/>
    </location>
</feature>
<keyword evidence="3" id="KW-1185">Reference proteome</keyword>
<dbReference type="GO" id="GO:0016787">
    <property type="term" value="F:hydrolase activity"/>
    <property type="evidence" value="ECO:0007669"/>
    <property type="project" value="UniProtKB-KW"/>
</dbReference>